<proteinExistence type="predicted"/>
<protein>
    <submittedName>
        <fullName evidence="1">Uncharacterized protein</fullName>
    </submittedName>
</protein>
<evidence type="ECO:0000313" key="1">
    <source>
        <dbReference type="EMBL" id="KAF2580384.1"/>
    </source>
</evidence>
<dbReference type="EMBL" id="QGKW02001660">
    <property type="protein sequence ID" value="KAF2580384.1"/>
    <property type="molecule type" value="Genomic_DNA"/>
</dbReference>
<dbReference type="Proteomes" id="UP000712281">
    <property type="component" value="Unassembled WGS sequence"/>
</dbReference>
<evidence type="ECO:0000313" key="2">
    <source>
        <dbReference type="Proteomes" id="UP000712281"/>
    </source>
</evidence>
<reference evidence="1" key="1">
    <citation type="submission" date="2019-12" db="EMBL/GenBank/DDBJ databases">
        <title>Genome sequencing and annotation of Brassica cretica.</title>
        <authorList>
            <person name="Studholme D.J."/>
            <person name="Sarris P.F."/>
        </authorList>
    </citation>
    <scope>NUCLEOTIDE SEQUENCE</scope>
    <source>
        <strain evidence="1">PFS-001/15</strain>
        <tissue evidence="1">Leaf</tissue>
    </source>
</reference>
<accession>A0A8S9JE73</accession>
<name>A0A8S9JE73_BRACR</name>
<dbReference type="AlphaFoldDB" id="A0A8S9JE73"/>
<organism evidence="1 2">
    <name type="scientific">Brassica cretica</name>
    <name type="common">Mustard</name>
    <dbReference type="NCBI Taxonomy" id="69181"/>
    <lineage>
        <taxon>Eukaryota</taxon>
        <taxon>Viridiplantae</taxon>
        <taxon>Streptophyta</taxon>
        <taxon>Embryophyta</taxon>
        <taxon>Tracheophyta</taxon>
        <taxon>Spermatophyta</taxon>
        <taxon>Magnoliopsida</taxon>
        <taxon>eudicotyledons</taxon>
        <taxon>Gunneridae</taxon>
        <taxon>Pentapetalae</taxon>
        <taxon>rosids</taxon>
        <taxon>malvids</taxon>
        <taxon>Brassicales</taxon>
        <taxon>Brassicaceae</taxon>
        <taxon>Brassiceae</taxon>
        <taxon>Brassica</taxon>
    </lineage>
</organism>
<gene>
    <name evidence="1" type="ORF">F2Q68_00005490</name>
</gene>
<sequence>MSDMVMKEEDSDTSSELDVVLPRYQPFNGYTSPFDFILPPYKQFHGSSNYVGVCKPPPPQELIPIKEAEAELENLHLPSSEEIQDPGAWPNFSTDELQKLKSRFPEFSIVFIPRTENVSSDSLAKIARSFHRNLYYIGCYIPVWFPKPPQA</sequence>
<comment type="caution">
    <text evidence="1">The sequence shown here is derived from an EMBL/GenBank/DDBJ whole genome shotgun (WGS) entry which is preliminary data.</text>
</comment>